<geneLocation type="plasmid" evidence="2">
    <name>Plasmid1 dna</name>
</geneLocation>
<keyword evidence="1" id="KW-0614">Plasmid</keyword>
<dbReference type="OrthoDB" id="514274at2"/>
<evidence type="ECO:0000313" key="2">
    <source>
        <dbReference type="Proteomes" id="UP000218418"/>
    </source>
</evidence>
<dbReference type="AlphaFoldDB" id="A0A1Z4M2B7"/>
<organism evidence="1 2">
    <name type="scientific">Calothrix parasitica NIES-267</name>
    <dbReference type="NCBI Taxonomy" id="1973488"/>
    <lineage>
        <taxon>Bacteria</taxon>
        <taxon>Bacillati</taxon>
        <taxon>Cyanobacteriota</taxon>
        <taxon>Cyanophyceae</taxon>
        <taxon>Nostocales</taxon>
        <taxon>Calotrichaceae</taxon>
        <taxon>Calothrix</taxon>
    </lineage>
</organism>
<protein>
    <submittedName>
        <fullName evidence="1">Uncharacterized protein</fullName>
    </submittedName>
</protein>
<name>A0A1Z4M2B7_9CYAN</name>
<gene>
    <name evidence="1" type="ORF">NIES267_71670</name>
</gene>
<dbReference type="EMBL" id="AP018228">
    <property type="protein sequence ID" value="BAY87643.1"/>
    <property type="molecule type" value="Genomic_DNA"/>
</dbReference>
<evidence type="ECO:0000313" key="1">
    <source>
        <dbReference type="EMBL" id="BAY87643.1"/>
    </source>
</evidence>
<proteinExistence type="predicted"/>
<dbReference type="Proteomes" id="UP000218418">
    <property type="component" value="Plasmid plasmid1"/>
</dbReference>
<reference evidence="1 2" key="1">
    <citation type="submission" date="2017-06" db="EMBL/GenBank/DDBJ databases">
        <title>Genome sequencing of cyanobaciteial culture collection at National Institute for Environmental Studies (NIES).</title>
        <authorList>
            <person name="Hirose Y."/>
            <person name="Shimura Y."/>
            <person name="Fujisawa T."/>
            <person name="Nakamura Y."/>
            <person name="Kawachi M."/>
        </authorList>
    </citation>
    <scope>NUCLEOTIDE SEQUENCE [LARGE SCALE GENOMIC DNA]</scope>
    <source>
        <strain evidence="1 2">NIES-267</strain>
        <plasmid evidence="2">Plasmid1 dna</plasmid>
    </source>
</reference>
<accession>A0A1Z4M2B7</accession>
<keyword evidence="2" id="KW-1185">Reference proteome</keyword>
<sequence>MPERIYVTYPGEFYDDALTVEAAIKNRSKSAEAASLLCSKLQERKTRRDEMVQYLANKRRISFDEMWHQLLVGDYQPLTPDETKALDTIEGD</sequence>